<keyword evidence="6" id="KW-0333">Golgi apparatus</keyword>
<dbReference type="OrthoDB" id="19482at2759"/>
<keyword evidence="4" id="KW-0813">Transport</keyword>
<dbReference type="GO" id="GO:0043204">
    <property type="term" value="C:perikaryon"/>
    <property type="evidence" value="ECO:0007669"/>
    <property type="project" value="EnsemblMetazoa"/>
</dbReference>
<dbReference type="GO" id="GO:0000138">
    <property type="term" value="C:Golgi trans cisterna"/>
    <property type="evidence" value="ECO:0007669"/>
    <property type="project" value="EnsemblMetazoa"/>
</dbReference>
<dbReference type="GO" id="GO:0019905">
    <property type="term" value="F:syntaxin binding"/>
    <property type="evidence" value="ECO:0007669"/>
    <property type="project" value="EnsemblMetazoa"/>
</dbReference>
<feature type="domain" description="Vps52 coiled-coil" evidence="7">
    <location>
        <begin position="71"/>
        <end position="241"/>
    </location>
</feature>
<dbReference type="GO" id="GO:0015031">
    <property type="term" value="P:protein transport"/>
    <property type="evidence" value="ECO:0007669"/>
    <property type="project" value="UniProtKB-KW"/>
</dbReference>
<evidence type="ECO:0000256" key="6">
    <source>
        <dbReference type="ARBA" id="ARBA00023034"/>
    </source>
</evidence>
<evidence type="ECO:0000256" key="4">
    <source>
        <dbReference type="ARBA" id="ARBA00022448"/>
    </source>
</evidence>
<evidence type="ECO:0000313" key="9">
    <source>
        <dbReference type="EMBL" id="EFO82461.1"/>
    </source>
</evidence>
<dbReference type="GO" id="GO:1904811">
    <property type="term" value="P:positive regulation of dense core granule transport"/>
    <property type="evidence" value="ECO:0007669"/>
    <property type="project" value="EnsemblMetazoa"/>
</dbReference>
<dbReference type="GO" id="GO:1904810">
    <property type="term" value="P:negative regulation of dense core granule transport"/>
    <property type="evidence" value="ECO:0007669"/>
    <property type="project" value="EnsemblMetazoa"/>
</dbReference>
<protein>
    <recommendedName>
        <fullName evidence="3">Vacuolar protein sorting-associated protein 52 homolog</fullName>
    </recommendedName>
</protein>
<dbReference type="InParanoid" id="E3LCM8"/>
<evidence type="ECO:0000313" key="10">
    <source>
        <dbReference type="Proteomes" id="UP000008281"/>
    </source>
</evidence>
<dbReference type="GO" id="GO:0006896">
    <property type="term" value="P:Golgi to vacuole transport"/>
    <property type="evidence" value="ECO:0007669"/>
    <property type="project" value="TreeGrafter"/>
</dbReference>
<dbReference type="GO" id="GO:0031267">
    <property type="term" value="F:small GTPase binding"/>
    <property type="evidence" value="ECO:0007669"/>
    <property type="project" value="EnsemblMetazoa"/>
</dbReference>
<evidence type="ECO:0000259" key="7">
    <source>
        <dbReference type="Pfam" id="PF04129"/>
    </source>
</evidence>
<evidence type="ECO:0000256" key="5">
    <source>
        <dbReference type="ARBA" id="ARBA00022927"/>
    </source>
</evidence>
<name>E3LCM8_CAERE</name>
<dbReference type="GO" id="GO:0005797">
    <property type="term" value="C:Golgi medial cisterna"/>
    <property type="evidence" value="ECO:0007669"/>
    <property type="project" value="EnsemblMetazoa"/>
</dbReference>
<dbReference type="eggNOG" id="KOG1961">
    <property type="taxonomic scope" value="Eukaryota"/>
</dbReference>
<dbReference type="AlphaFoldDB" id="E3LCM8"/>
<evidence type="ECO:0000256" key="3">
    <source>
        <dbReference type="ARBA" id="ARBA00017083"/>
    </source>
</evidence>
<keyword evidence="10" id="KW-1185">Reference proteome</keyword>
<dbReference type="InterPro" id="IPR048319">
    <property type="entry name" value="Vps52_CC"/>
</dbReference>
<feature type="domain" description="Vps52 C-terminal" evidence="8">
    <location>
        <begin position="258"/>
        <end position="579"/>
    </location>
</feature>
<dbReference type="GO" id="GO:0007041">
    <property type="term" value="P:lysosomal transport"/>
    <property type="evidence" value="ECO:0007669"/>
    <property type="project" value="TreeGrafter"/>
</dbReference>
<dbReference type="EMBL" id="DS268407">
    <property type="protein sequence ID" value="EFO82461.1"/>
    <property type="molecule type" value="Genomic_DNA"/>
</dbReference>
<dbReference type="PANTHER" id="PTHR14190">
    <property type="entry name" value="SUPPRESSOR OF ACTIN MUTATIONS 2/VACUOLAR PROTEIN SORTING 52"/>
    <property type="match status" value="1"/>
</dbReference>
<comment type="similarity">
    <text evidence="2">Belongs to the VPS52 family.</text>
</comment>
<evidence type="ECO:0000256" key="1">
    <source>
        <dbReference type="ARBA" id="ARBA00004601"/>
    </source>
</evidence>
<sequence>MPRKRVTLQKFDTNDRSFTISSLEFCLSQLRKADPKLVKKAISSGDGLTESKDDVSTRLSEAHRYAVQQCLDNSEQLAHLHNQLVHCDNVFERLQKTLYSFQDSLGSIGQDMKHLQMQSHHLHQELENRQKVRVELSQFVDDIAVSQTMMKTINEVDANERGFLEALHELHHKITLIIQRGNGDAVAVNDTMPILEGLKLKATVKVRDWLLAKMFQFRKPLSNYQVFQHQLLKCRFFYEFLLHHDLISAKELQDEYIDTISKMFFTYFKAYATRLFKLAMKDVATKDDTLGNIDSAKPQGLSSLFSSKQHVVRNKATVFSIGQRHNILGDDFFGALIVPHAATQNQVAYQFEALFRSIQLAFVDHYSHEYLFITDFFLVNNEEAVELHNKAMARAMSVVLKSCEEQIALSWDAISLHLCICLSDKFIDVLAEREVPECTDYWNTVSSLLWARLNLVMNTHYESVKSVDLKKLMHSGSLDARPHFIVRRYAELTSAHLMIAKTSGKEIGDKMEAVLENSEDSIEQLLTRMSAMQQSQKNKHVFLINNFDLILSIIDDEESKHSKIYAIVHELEQKSIDDFVEEMLEPHIGYMIKFVNECESLLSQGHTQLLVRYNVCVADKVGTVVANFNAKWRPAVDSINAECIQLFTNFSLGTNILQTIFTKYVLYINRFTKILAHDVFVKNPVCTQLVNVHQVMLEIKRFKPAY</sequence>
<dbReference type="Pfam" id="PF04129">
    <property type="entry name" value="Vps52_CC"/>
    <property type="match status" value="1"/>
</dbReference>
<dbReference type="STRING" id="31234.E3LCM8"/>
<dbReference type="GO" id="GO:0090326">
    <property type="term" value="P:positive regulation of locomotion involved in locomotory behavior"/>
    <property type="evidence" value="ECO:0007669"/>
    <property type="project" value="EnsemblMetazoa"/>
</dbReference>
<evidence type="ECO:0000256" key="2">
    <source>
        <dbReference type="ARBA" id="ARBA00008180"/>
    </source>
</evidence>
<gene>
    <name evidence="9" type="primary">Cre-vps-52</name>
    <name evidence="9" type="ORF">CRE_00519</name>
</gene>
<dbReference type="HOGENOM" id="CLU_010797_0_0_1"/>
<organism evidence="10">
    <name type="scientific">Caenorhabditis remanei</name>
    <name type="common">Caenorhabditis vulgaris</name>
    <dbReference type="NCBI Taxonomy" id="31234"/>
    <lineage>
        <taxon>Eukaryota</taxon>
        <taxon>Metazoa</taxon>
        <taxon>Ecdysozoa</taxon>
        <taxon>Nematoda</taxon>
        <taxon>Chromadorea</taxon>
        <taxon>Rhabditida</taxon>
        <taxon>Rhabditina</taxon>
        <taxon>Rhabditomorpha</taxon>
        <taxon>Rhabditoidea</taxon>
        <taxon>Rhabditidae</taxon>
        <taxon>Peloderinae</taxon>
        <taxon>Caenorhabditis</taxon>
    </lineage>
</organism>
<comment type="subcellular location">
    <subcellularLocation>
        <location evidence="1">Golgi apparatus</location>
        <location evidence="1">trans-Golgi network</location>
    </subcellularLocation>
</comment>
<dbReference type="GO" id="GO:0048471">
    <property type="term" value="C:perinuclear region of cytoplasm"/>
    <property type="evidence" value="ECO:0007669"/>
    <property type="project" value="EnsemblMetazoa"/>
</dbReference>
<keyword evidence="5" id="KW-0653">Protein transport</keyword>
<dbReference type="Pfam" id="PF20655">
    <property type="entry name" value="Vps52_C"/>
    <property type="match status" value="1"/>
</dbReference>
<accession>E3LCM8</accession>
<dbReference type="GO" id="GO:0000938">
    <property type="term" value="C:GARP complex"/>
    <property type="evidence" value="ECO:0007669"/>
    <property type="project" value="EnsemblMetazoa"/>
</dbReference>
<dbReference type="Proteomes" id="UP000008281">
    <property type="component" value="Unassembled WGS sequence"/>
</dbReference>
<dbReference type="GO" id="GO:0005829">
    <property type="term" value="C:cytosol"/>
    <property type="evidence" value="ECO:0007669"/>
    <property type="project" value="GOC"/>
</dbReference>
<dbReference type="FunCoup" id="E3LCM8">
    <property type="interactions" value="2820"/>
</dbReference>
<evidence type="ECO:0000259" key="8">
    <source>
        <dbReference type="Pfam" id="PF20655"/>
    </source>
</evidence>
<dbReference type="GO" id="GO:0032456">
    <property type="term" value="P:endocytic recycling"/>
    <property type="evidence" value="ECO:0007669"/>
    <property type="project" value="TreeGrafter"/>
</dbReference>
<proteinExistence type="inferred from homology"/>
<dbReference type="OMA" id="IHVVMVE"/>
<dbReference type="InterPro" id="IPR048361">
    <property type="entry name" value="Vps52_C"/>
</dbReference>
<dbReference type="InterPro" id="IPR007258">
    <property type="entry name" value="Vps52"/>
</dbReference>
<dbReference type="PANTHER" id="PTHR14190:SF7">
    <property type="entry name" value="VACUOLAR PROTEIN SORTING-ASSOCIATED PROTEIN 52 HOMOLOG"/>
    <property type="match status" value="1"/>
</dbReference>
<dbReference type="GO" id="GO:0042147">
    <property type="term" value="P:retrograde transport, endosome to Golgi"/>
    <property type="evidence" value="ECO:0007669"/>
    <property type="project" value="TreeGrafter"/>
</dbReference>
<reference evidence="9" key="1">
    <citation type="submission" date="2007-07" db="EMBL/GenBank/DDBJ databases">
        <title>PCAP assembly of the Caenorhabditis remanei genome.</title>
        <authorList>
            <consortium name="The Caenorhabditis remanei Sequencing Consortium"/>
            <person name="Wilson R.K."/>
        </authorList>
    </citation>
    <scope>NUCLEOTIDE SEQUENCE [LARGE SCALE GENOMIC DNA]</scope>
    <source>
        <strain evidence="9">PB4641</strain>
    </source>
</reference>